<keyword evidence="3" id="KW-1185">Reference proteome</keyword>
<feature type="chain" id="PRO_5039243815" description="Transglutaminase-like domain-containing protein" evidence="1">
    <location>
        <begin position="22"/>
        <end position="534"/>
    </location>
</feature>
<dbReference type="eggNOG" id="COG4886">
    <property type="taxonomic scope" value="Bacteria"/>
</dbReference>
<dbReference type="Pfam" id="PF13306">
    <property type="entry name" value="LRR_5"/>
    <property type="match status" value="1"/>
</dbReference>
<dbReference type="PATRIC" id="fig|1341157.4.peg.607"/>
<proteinExistence type="predicted"/>
<dbReference type="InterPro" id="IPR053139">
    <property type="entry name" value="Surface_bspA-like"/>
</dbReference>
<dbReference type="PANTHER" id="PTHR45661">
    <property type="entry name" value="SURFACE ANTIGEN"/>
    <property type="match status" value="1"/>
</dbReference>
<dbReference type="Proteomes" id="UP000019365">
    <property type="component" value="Unassembled WGS sequence"/>
</dbReference>
<dbReference type="SUPFAM" id="SSF54001">
    <property type="entry name" value="Cysteine proteinases"/>
    <property type="match status" value="1"/>
</dbReference>
<dbReference type="RefSeq" id="WP_037297112.1">
    <property type="nucleotide sequence ID" value="NZ_ATAX01000009.1"/>
</dbReference>
<keyword evidence="1" id="KW-0732">Signal</keyword>
<evidence type="ECO:0008006" key="4">
    <source>
        <dbReference type="Google" id="ProtNLM"/>
    </source>
</evidence>
<accession>W7ULT7</accession>
<dbReference type="EMBL" id="ATAX01000009">
    <property type="protein sequence ID" value="EWM54728.1"/>
    <property type="molecule type" value="Genomic_DNA"/>
</dbReference>
<evidence type="ECO:0000256" key="1">
    <source>
        <dbReference type="SAM" id="SignalP"/>
    </source>
</evidence>
<sequence length="534" mass="59344">MKNRRLISFMTAALTGISVTALPIVCSGSAGITASAEEGLGNYIIKRYPTDVAGELMVIGYYENSDEAYFVRYAGYGRSFTVPDEIDGRTITELDANAFSNKSDLRSVTLPDTIKVIGDCAFMNTPIESISLPDSLEYIEDRAFENSGLKSITIPSGVKTIKEKAFNNCRSLKSVTIEGDTVLEKDAFANCPYLESVQIADGCKNADGVAAFRNDLSLVNVNGEPAYTLQSVSATVKRPVLNSNIYNVIKDVFSSSTNVKFVDQYCSDYCKYVVGTETAGWMNDALKARQLHDWVIRHCEFEDYEDGEKFMDLDNHVASSVFLSAGVNARGEGVGESVCVGYAKAYTMLLSTANIESYVIGGSPCIDKGGRAWNAVKIDGSYYQCDVLADDTDGTVGDYGTYYVNFLKNDNDMKNLHNCKYGATKMYDDAKDHPLLTKYSGSVLTQIGQCAQSYKDANHDGILDYDYNLSGKWLQYDFLRDLYAYNFMNQYIYPGKSMEEMNDIMDETLYFWFYQQHTSFEGFIDGYYGTTPSN</sequence>
<dbReference type="AlphaFoldDB" id="W7ULT7"/>
<protein>
    <recommendedName>
        <fullName evidence="4">Transglutaminase-like domain-containing protein</fullName>
    </recommendedName>
</protein>
<feature type="signal peptide" evidence="1">
    <location>
        <begin position="1"/>
        <end position="21"/>
    </location>
</feature>
<comment type="caution">
    <text evidence="2">The sequence shown here is derived from an EMBL/GenBank/DDBJ whole genome shotgun (WGS) entry which is preliminary data.</text>
</comment>
<dbReference type="PANTHER" id="PTHR45661:SF3">
    <property type="entry name" value="IG-LIKE DOMAIN-CONTAINING PROTEIN"/>
    <property type="match status" value="1"/>
</dbReference>
<dbReference type="SUPFAM" id="SSF52058">
    <property type="entry name" value="L domain-like"/>
    <property type="match status" value="1"/>
</dbReference>
<dbReference type="InterPro" id="IPR026906">
    <property type="entry name" value="LRR_5"/>
</dbReference>
<name>W7ULT7_RUMFL</name>
<dbReference type="OrthoDB" id="9788327at2"/>
<dbReference type="InterPro" id="IPR032675">
    <property type="entry name" value="LRR_dom_sf"/>
</dbReference>
<evidence type="ECO:0000313" key="2">
    <source>
        <dbReference type="EMBL" id="EWM54728.1"/>
    </source>
</evidence>
<gene>
    <name evidence="2" type="ORF">RF007C_02295</name>
</gene>
<reference evidence="2 3" key="1">
    <citation type="journal article" date="2014" name="PLoS ONE">
        <title>Rumen cellulosomics: divergent fiber-degrading strategies revealed by comparative genome-wide analysis of six ruminococcal strains.</title>
        <authorList>
            <person name="Dassa B."/>
            <person name="Borovok I."/>
            <person name="Ruimy-Israeli V."/>
            <person name="Lamed R."/>
            <person name="Flint H.J."/>
            <person name="Duncan S.H."/>
            <person name="Henrissat B."/>
            <person name="Coutinho P."/>
            <person name="Morrison M."/>
            <person name="Mosoni P."/>
            <person name="Yeoman C.J."/>
            <person name="White B.A."/>
            <person name="Bayer E.A."/>
        </authorList>
    </citation>
    <scope>NUCLEOTIDE SEQUENCE [LARGE SCALE GENOMIC DNA]</scope>
    <source>
        <strain evidence="2 3">007c</strain>
    </source>
</reference>
<dbReference type="eggNOG" id="COG5279">
    <property type="taxonomic scope" value="Bacteria"/>
</dbReference>
<organism evidence="2 3">
    <name type="scientific">Ruminococcus flavefaciens 007c</name>
    <dbReference type="NCBI Taxonomy" id="1341157"/>
    <lineage>
        <taxon>Bacteria</taxon>
        <taxon>Bacillati</taxon>
        <taxon>Bacillota</taxon>
        <taxon>Clostridia</taxon>
        <taxon>Eubacteriales</taxon>
        <taxon>Oscillospiraceae</taxon>
        <taxon>Ruminococcus</taxon>
    </lineage>
</organism>
<dbReference type="Gene3D" id="3.80.10.10">
    <property type="entry name" value="Ribonuclease Inhibitor"/>
    <property type="match status" value="2"/>
</dbReference>
<evidence type="ECO:0000313" key="3">
    <source>
        <dbReference type="Proteomes" id="UP000019365"/>
    </source>
</evidence>
<dbReference type="InterPro" id="IPR038765">
    <property type="entry name" value="Papain-like_cys_pep_sf"/>
</dbReference>